<reference evidence="2 3" key="1">
    <citation type="journal article" date="2020" name="ISME J.">
        <title>Comparative genomics reveals insights into cyanobacterial evolution and habitat adaptation.</title>
        <authorList>
            <person name="Chen M.Y."/>
            <person name="Teng W.K."/>
            <person name="Zhao L."/>
            <person name="Hu C.X."/>
            <person name="Zhou Y.K."/>
            <person name="Han B.P."/>
            <person name="Song L.R."/>
            <person name="Shu W.S."/>
        </authorList>
    </citation>
    <scope>NUCLEOTIDE SEQUENCE [LARGE SCALE GENOMIC DNA]</scope>
    <source>
        <strain evidence="2 3">FACHB-248</strain>
    </source>
</reference>
<dbReference type="RefSeq" id="WP_029630472.1">
    <property type="nucleotide sequence ID" value="NZ_JACJTA010000006.1"/>
</dbReference>
<gene>
    <name evidence="2" type="ORF">H6G81_04685</name>
</gene>
<keyword evidence="1" id="KW-0472">Membrane</keyword>
<sequence>MTFFKNAKTQNLLDVVLEGKTEEFRRRVLDLVVKTGLEPDDPIFLVLLATGRLEVLLEESPLALERLFKGWTSEIKRSLDLVEQVTIEQQKSAIAKAAGDLIRQAERKEGRRFFTSLIPAMAVLLSCVGIGVLLGITVPPWMGGGLTKERRLTVEEAEALRWAQSKEGKFARNLIKWNSGSLDNLDCTKDVKRLGVTLKIAGRPATGGFCTIWVQPPEKRQFKKEE</sequence>
<comment type="caution">
    <text evidence="2">The sequence shown here is derived from an EMBL/GenBank/DDBJ whole genome shotgun (WGS) entry which is preliminary data.</text>
</comment>
<proteinExistence type="predicted"/>
<evidence type="ECO:0000313" key="2">
    <source>
        <dbReference type="EMBL" id="MBD2603847.1"/>
    </source>
</evidence>
<evidence type="ECO:0008006" key="4">
    <source>
        <dbReference type="Google" id="ProtNLM"/>
    </source>
</evidence>
<dbReference type="EMBL" id="JACJTA010000006">
    <property type="protein sequence ID" value="MBD2603847.1"/>
    <property type="molecule type" value="Genomic_DNA"/>
</dbReference>
<feature type="transmembrane region" description="Helical" evidence="1">
    <location>
        <begin position="113"/>
        <end position="136"/>
    </location>
</feature>
<dbReference type="Pfam" id="PF20538">
    <property type="entry name" value="DUF6753"/>
    <property type="match status" value="1"/>
</dbReference>
<accession>A0ABR8GKW0</accession>
<dbReference type="InterPro" id="IPR046641">
    <property type="entry name" value="DUF6753"/>
</dbReference>
<dbReference type="Proteomes" id="UP000660380">
    <property type="component" value="Unassembled WGS sequence"/>
</dbReference>
<name>A0ABR8GKW0_9CYAN</name>
<evidence type="ECO:0000313" key="3">
    <source>
        <dbReference type="Proteomes" id="UP000660380"/>
    </source>
</evidence>
<organism evidence="2 3">
    <name type="scientific">Scytonema hofmannii FACHB-248</name>
    <dbReference type="NCBI Taxonomy" id="1842502"/>
    <lineage>
        <taxon>Bacteria</taxon>
        <taxon>Bacillati</taxon>
        <taxon>Cyanobacteriota</taxon>
        <taxon>Cyanophyceae</taxon>
        <taxon>Nostocales</taxon>
        <taxon>Scytonemataceae</taxon>
        <taxon>Scytonema</taxon>
    </lineage>
</organism>
<protein>
    <recommendedName>
        <fullName evidence="4">CpcD</fullName>
    </recommendedName>
</protein>
<keyword evidence="1" id="KW-0812">Transmembrane</keyword>
<keyword evidence="3" id="KW-1185">Reference proteome</keyword>
<evidence type="ECO:0000256" key="1">
    <source>
        <dbReference type="SAM" id="Phobius"/>
    </source>
</evidence>
<keyword evidence="1" id="KW-1133">Transmembrane helix</keyword>